<evidence type="ECO:0000313" key="1">
    <source>
        <dbReference type="EMBL" id="MPM43543.1"/>
    </source>
</evidence>
<dbReference type="EMBL" id="VSSQ01010146">
    <property type="protein sequence ID" value="MPM43543.1"/>
    <property type="molecule type" value="Genomic_DNA"/>
</dbReference>
<accession>A0A644ZY29</accession>
<organism evidence="1">
    <name type="scientific">bioreactor metagenome</name>
    <dbReference type="NCBI Taxonomy" id="1076179"/>
    <lineage>
        <taxon>unclassified sequences</taxon>
        <taxon>metagenomes</taxon>
        <taxon>ecological metagenomes</taxon>
    </lineage>
</organism>
<sequence>MQHSSYELYFLGHPFGKLFDLFVPPRLYSKFDKPVLKLLFGICLAESFEPGQIHRLVTYLHFLVQPPLLGKIANIGYIFLFDRSTIEKHLTRIGHGYLVHDPDKGRFSCTIGAKQTKDRPPGYRD</sequence>
<reference evidence="1" key="1">
    <citation type="submission" date="2019-08" db="EMBL/GenBank/DDBJ databases">
        <authorList>
            <person name="Kucharzyk K."/>
            <person name="Murdoch R.W."/>
            <person name="Higgins S."/>
            <person name="Loffler F."/>
        </authorList>
    </citation>
    <scope>NUCLEOTIDE SEQUENCE</scope>
</reference>
<protein>
    <submittedName>
        <fullName evidence="1">Uncharacterized protein</fullName>
    </submittedName>
</protein>
<comment type="caution">
    <text evidence="1">The sequence shown here is derived from an EMBL/GenBank/DDBJ whole genome shotgun (WGS) entry which is preliminary data.</text>
</comment>
<dbReference type="AlphaFoldDB" id="A0A644ZY29"/>
<proteinExistence type="predicted"/>
<name>A0A644ZY29_9ZZZZ</name>
<gene>
    <name evidence="1" type="ORF">SDC9_90220</name>
</gene>